<gene>
    <name evidence="1" type="ORF">CT690_11410</name>
</gene>
<protein>
    <submittedName>
        <fullName evidence="1">Uncharacterized protein</fullName>
    </submittedName>
</protein>
<organism evidence="1 2">
    <name type="scientific">Serratia plymuthica</name>
    <dbReference type="NCBI Taxonomy" id="82996"/>
    <lineage>
        <taxon>Bacteria</taxon>
        <taxon>Pseudomonadati</taxon>
        <taxon>Pseudomonadota</taxon>
        <taxon>Gammaproteobacteria</taxon>
        <taxon>Enterobacterales</taxon>
        <taxon>Yersiniaceae</taxon>
        <taxon>Serratia</taxon>
    </lineage>
</organism>
<accession>A0A318PCL4</accession>
<proteinExistence type="predicted"/>
<name>A0A318PCL4_SERPL</name>
<comment type="caution">
    <text evidence="1">The sequence shown here is derived from an EMBL/GenBank/DDBJ whole genome shotgun (WGS) entry which is preliminary data.</text>
</comment>
<reference evidence="1 2" key="1">
    <citation type="submission" date="2017-11" db="EMBL/GenBank/DDBJ databases">
        <title>Genome sequence of the oocydin A producing rhizobacterium Serratia plymuthica 4Rx5.</title>
        <authorList>
            <person name="Matilla M.A."/>
            <person name="Udaondo Z."/>
            <person name="Salmond G.P.C."/>
        </authorList>
    </citation>
    <scope>NUCLEOTIDE SEQUENCE [LARGE SCALE GENOMIC DNA]</scope>
    <source>
        <strain evidence="1 2">4Rx5</strain>
    </source>
</reference>
<dbReference type="Proteomes" id="UP000248196">
    <property type="component" value="Unassembled WGS sequence"/>
</dbReference>
<dbReference type="EMBL" id="PESE01000002">
    <property type="protein sequence ID" value="PYD39703.1"/>
    <property type="molecule type" value="Genomic_DNA"/>
</dbReference>
<evidence type="ECO:0000313" key="1">
    <source>
        <dbReference type="EMBL" id="PYD39703.1"/>
    </source>
</evidence>
<sequence>MGFKLQLGGQLAYPQALTPVSNWGKPVQPTTLQLERRRV</sequence>
<evidence type="ECO:0000313" key="2">
    <source>
        <dbReference type="Proteomes" id="UP000248196"/>
    </source>
</evidence>
<dbReference type="AlphaFoldDB" id="A0A318PCL4"/>